<comment type="caution">
    <text evidence="4">The sequence shown here is derived from an EMBL/GenBank/DDBJ whole genome shotgun (WGS) entry which is preliminary data.</text>
</comment>
<keyword evidence="2" id="KW-0472">Membrane</keyword>
<keyword evidence="2" id="KW-0812">Transmembrane</keyword>
<evidence type="ECO:0000313" key="5">
    <source>
        <dbReference type="Proteomes" id="UP001628220"/>
    </source>
</evidence>
<evidence type="ECO:0000259" key="3">
    <source>
        <dbReference type="PROSITE" id="PS51782"/>
    </source>
</evidence>
<proteinExistence type="predicted"/>
<dbReference type="InterPro" id="IPR018392">
    <property type="entry name" value="LysM"/>
</dbReference>
<dbReference type="Gene3D" id="3.10.350.10">
    <property type="entry name" value="LysM domain"/>
    <property type="match status" value="1"/>
</dbReference>
<evidence type="ECO:0000256" key="2">
    <source>
        <dbReference type="SAM" id="Phobius"/>
    </source>
</evidence>
<feature type="compositionally biased region" description="Basic and acidic residues" evidence="1">
    <location>
        <begin position="308"/>
        <end position="318"/>
    </location>
</feature>
<feature type="compositionally biased region" description="Polar residues" evidence="1">
    <location>
        <begin position="278"/>
        <end position="293"/>
    </location>
</feature>
<dbReference type="EMBL" id="BAAFSF010000001">
    <property type="protein sequence ID" value="GAB1251642.1"/>
    <property type="molecule type" value="Genomic_DNA"/>
</dbReference>
<evidence type="ECO:0000313" key="4">
    <source>
        <dbReference type="EMBL" id="GAB1251642.1"/>
    </source>
</evidence>
<sequence length="432" mass="48456">MIETAQWLIKLSEASSLDYDTVKTVWEKLIELTVQRLSSEYTVSGTTLPGIVELSTQKEGEFVAHLSNGESWIIPPHIRLLVSPVSVQGTDLINQLLIETLSYTKETILKVSNAIKDSFKECMCVGYCLQWQHIGTFSATSDGSKIFLTPSQELLNNINKPFSALSPTKLNNENILSGIREQSFPSLMEALRYEPLYIPLVLRRTTPPELPQKAILPPPIKKISQTTLPPLIRDTKEKKQKRNGAGLKVWLLVILILSLGYFIISIIPHLRQSQGCTSLSREDTVTSVPQTTITEEKEPTCAPYSESSVREDKKDSTDRQPAVAVQRVDTKPKVNRSQKLDLRVESGYTPYVVRSGDTLASIATKTYGNRVFWVYIYNANKDVLLSFDHLEPNTKIYLPPLESWGISANNTESIQAAEELQSKLKHPDADKL</sequence>
<gene>
    <name evidence="4" type="ORF">Tsumi_07460</name>
</gene>
<feature type="transmembrane region" description="Helical" evidence="2">
    <location>
        <begin position="249"/>
        <end position="270"/>
    </location>
</feature>
<keyword evidence="2" id="KW-1133">Transmembrane helix</keyword>
<feature type="region of interest" description="Disordered" evidence="1">
    <location>
        <begin position="278"/>
        <end position="320"/>
    </location>
</feature>
<reference evidence="4 5" key="1">
    <citation type="journal article" date="2025" name="Int. J. Syst. Evol. Microbiol.">
        <title>Desulfovibrio falkowii sp. nov., Porphyromonas miyakawae sp. nov., Mediterraneibacter flintii sp. nov. and Owariibacterium komagatae gen. nov., sp. nov., isolated from human faeces.</title>
        <authorList>
            <person name="Hamaguchi T."/>
            <person name="Ohara M."/>
            <person name="Hisatomi A."/>
            <person name="Sekiguchi K."/>
            <person name="Takeda J.I."/>
            <person name="Ueyama J."/>
            <person name="Ito M."/>
            <person name="Nishiwaki H."/>
            <person name="Ogi T."/>
            <person name="Hirayama M."/>
            <person name="Ohkuma M."/>
            <person name="Sakamoto M."/>
            <person name="Ohno K."/>
        </authorList>
    </citation>
    <scope>NUCLEOTIDE SEQUENCE [LARGE SCALE GENOMIC DNA]</scope>
    <source>
        <strain evidence="4 5">13CB11C</strain>
    </source>
</reference>
<name>A0ABQ0E1S4_9PORP</name>
<organism evidence="4 5">
    <name type="scientific">Porphyromonas miyakawae</name>
    <dbReference type="NCBI Taxonomy" id="3137470"/>
    <lineage>
        <taxon>Bacteria</taxon>
        <taxon>Pseudomonadati</taxon>
        <taxon>Bacteroidota</taxon>
        <taxon>Bacteroidia</taxon>
        <taxon>Bacteroidales</taxon>
        <taxon>Porphyromonadaceae</taxon>
        <taxon>Porphyromonas</taxon>
    </lineage>
</organism>
<dbReference type="PROSITE" id="PS51782">
    <property type="entry name" value="LYSM"/>
    <property type="match status" value="1"/>
</dbReference>
<accession>A0ABQ0E1S4</accession>
<dbReference type="InterPro" id="IPR036779">
    <property type="entry name" value="LysM_dom_sf"/>
</dbReference>
<dbReference type="RefSeq" id="WP_411915446.1">
    <property type="nucleotide sequence ID" value="NZ_BAAFSF010000001.1"/>
</dbReference>
<dbReference type="Proteomes" id="UP001628220">
    <property type="component" value="Unassembled WGS sequence"/>
</dbReference>
<keyword evidence="5" id="KW-1185">Reference proteome</keyword>
<evidence type="ECO:0000256" key="1">
    <source>
        <dbReference type="SAM" id="MobiDB-lite"/>
    </source>
</evidence>
<feature type="domain" description="LysM" evidence="3">
    <location>
        <begin position="349"/>
        <end position="398"/>
    </location>
</feature>
<dbReference type="CDD" id="cd00118">
    <property type="entry name" value="LysM"/>
    <property type="match status" value="1"/>
</dbReference>
<protein>
    <recommendedName>
        <fullName evidence="3">LysM domain-containing protein</fullName>
    </recommendedName>
</protein>
<dbReference type="SMART" id="SM00257">
    <property type="entry name" value="LysM"/>
    <property type="match status" value="1"/>
</dbReference>